<proteinExistence type="predicted"/>
<keyword evidence="2" id="KW-1185">Reference proteome</keyword>
<accession>A0A2H1YHV1</accession>
<name>A0A2H1YHV1_9FLAO</name>
<evidence type="ECO:0000313" key="1">
    <source>
        <dbReference type="EMBL" id="SOS74377.1"/>
    </source>
</evidence>
<protein>
    <recommendedName>
        <fullName evidence="3">YwbE family protein</fullName>
    </recommendedName>
</protein>
<dbReference type="PANTHER" id="PTHR40069:SF1">
    <property type="entry name" value="YWBE PROTEIN"/>
    <property type="match status" value="1"/>
</dbReference>
<dbReference type="OrthoDB" id="9804519at2"/>
<dbReference type="NCBIfam" id="TIGR03833">
    <property type="entry name" value="YwbE family protein"/>
    <property type="match status" value="1"/>
</dbReference>
<dbReference type="GeneID" id="86942569"/>
<sequence>MKDGTNRKDITIGASVEIVQKNHQRTGELTAGIVSRLLTNSANHPHGIKVQLTSGIVGRVQKITAN</sequence>
<dbReference type="RefSeq" id="WP_101916870.1">
    <property type="nucleotide sequence ID" value="NZ_JAJGWR010000001.1"/>
</dbReference>
<dbReference type="InterPro" id="IPR019240">
    <property type="entry name" value="DUF2196"/>
</dbReference>
<reference evidence="2" key="1">
    <citation type="submission" date="2017-11" db="EMBL/GenBank/DDBJ databases">
        <authorList>
            <person name="Duchaud E."/>
        </authorList>
    </citation>
    <scope>NUCLEOTIDE SEQUENCE [LARGE SCALE GENOMIC DNA]</scope>
    <source>
        <strain evidence="2">Tenacibaculum sp. TNO020</strain>
    </source>
</reference>
<gene>
    <name evidence="1" type="ORF">TNO020_20053</name>
</gene>
<dbReference type="Proteomes" id="UP000234211">
    <property type="component" value="Unassembled WGS sequence"/>
</dbReference>
<evidence type="ECO:0000313" key="2">
    <source>
        <dbReference type="Proteomes" id="UP000234211"/>
    </source>
</evidence>
<dbReference type="AlphaFoldDB" id="A0A2H1YHV1"/>
<dbReference type="Pfam" id="PF09962">
    <property type="entry name" value="DUF2196"/>
    <property type="match status" value="1"/>
</dbReference>
<dbReference type="PANTHER" id="PTHR40069">
    <property type="entry name" value="YWBE PROTEIN"/>
    <property type="match status" value="1"/>
</dbReference>
<dbReference type="EMBL" id="OENF01000012">
    <property type="protein sequence ID" value="SOS74377.1"/>
    <property type="molecule type" value="Genomic_DNA"/>
</dbReference>
<evidence type="ECO:0008006" key="3">
    <source>
        <dbReference type="Google" id="ProtNLM"/>
    </source>
</evidence>
<organism evidence="1 2">
    <name type="scientific">Tenacibaculum piscium</name>
    <dbReference type="NCBI Taxonomy" id="1458515"/>
    <lineage>
        <taxon>Bacteria</taxon>
        <taxon>Pseudomonadati</taxon>
        <taxon>Bacteroidota</taxon>
        <taxon>Flavobacteriia</taxon>
        <taxon>Flavobacteriales</taxon>
        <taxon>Flavobacteriaceae</taxon>
        <taxon>Tenacibaculum</taxon>
    </lineage>
</organism>